<evidence type="ECO:0000256" key="5">
    <source>
        <dbReference type="ARBA" id="ARBA00022777"/>
    </source>
</evidence>
<proteinExistence type="predicted"/>
<dbReference type="SUPFAM" id="SSF55874">
    <property type="entry name" value="ATPase domain of HSP90 chaperone/DNA topoisomerase II/histidine kinase"/>
    <property type="match status" value="1"/>
</dbReference>
<dbReference type="InterPro" id="IPR036097">
    <property type="entry name" value="HisK_dim/P_sf"/>
</dbReference>
<dbReference type="EMBL" id="CP067420">
    <property type="protein sequence ID" value="QQP87891.1"/>
    <property type="molecule type" value="Genomic_DNA"/>
</dbReference>
<comment type="catalytic activity">
    <reaction evidence="1">
        <text>ATP + protein L-histidine = ADP + protein N-phospho-L-histidine.</text>
        <dbReference type="EC" id="2.7.13.3"/>
    </reaction>
</comment>
<sequence>MQMDYESAAEALPLTRRTLVGLLDLAAHAMGAPVAVLCLDGAGSISVAACFGIPDDRAEALAPDLTGLRDRLDASGLLVGPLPLGGSPAAGLQVLAGAAVAGPGGETLGNLWLCGPAGKFDPDRRQVESLRRIAGLIGIEIAEQVAMDGRLAAARAEAERATRAKSRFLSAANHDLRQPYQAIHLFLHLLQTKLSDTGQQSLVTRIQEAVQSGETLLTSLLELSTLDAGTVRPAVARVAVGETLERMIREFEGPALAKGLRLRYVPCTATVVTDTVLLERMLKHLIGNAVRFTTKGSILIGCRRRGDRLRIEVWDTGPGIPEDKRAAVFEEFVQIAGVGPRDRGRGLGLGLAIVERTARLLGHGINVRSVVGKGSVFALSIRIAKDVAEQPVPDRISVLLLGDDPVQVTALRVMLESWNCPVATAAAPEAGAAPPDVVIAELRPEGGGNGLEVVDAVRRRAGRAIPGVVISGEGGPERVKLLGDADVSVLLRPFGPDHLKNVLEAVLMRPVGPR</sequence>
<dbReference type="PRINTS" id="PR00344">
    <property type="entry name" value="BCTRLSENSOR"/>
</dbReference>
<feature type="domain" description="Response regulatory" evidence="9">
    <location>
        <begin position="397"/>
        <end position="507"/>
    </location>
</feature>
<evidence type="ECO:0000259" key="9">
    <source>
        <dbReference type="PROSITE" id="PS50110"/>
    </source>
</evidence>
<dbReference type="SUPFAM" id="SSF52172">
    <property type="entry name" value="CheY-like"/>
    <property type="match status" value="1"/>
</dbReference>
<dbReference type="EC" id="2.7.13.3" evidence="2"/>
<dbReference type="InterPro" id="IPR003661">
    <property type="entry name" value="HisK_dim/P_dom"/>
</dbReference>
<feature type="domain" description="Histidine kinase" evidence="8">
    <location>
        <begin position="171"/>
        <end position="385"/>
    </location>
</feature>
<keyword evidence="3" id="KW-0597">Phosphoprotein</keyword>
<comment type="caution">
    <text evidence="7">Lacks conserved residue(s) required for the propagation of feature annotation.</text>
</comment>
<dbReference type="PROSITE" id="PS50110">
    <property type="entry name" value="RESPONSE_REGULATORY"/>
    <property type="match status" value="1"/>
</dbReference>
<dbReference type="InterPro" id="IPR011006">
    <property type="entry name" value="CheY-like_superfamily"/>
</dbReference>
<dbReference type="Gene3D" id="1.10.287.130">
    <property type="match status" value="1"/>
</dbReference>
<dbReference type="SMART" id="SM00387">
    <property type="entry name" value="HATPase_c"/>
    <property type="match status" value="1"/>
</dbReference>
<evidence type="ECO:0000256" key="2">
    <source>
        <dbReference type="ARBA" id="ARBA00012438"/>
    </source>
</evidence>
<dbReference type="InterPro" id="IPR005467">
    <property type="entry name" value="His_kinase_dom"/>
</dbReference>
<dbReference type="SMART" id="SM00448">
    <property type="entry name" value="REC"/>
    <property type="match status" value="1"/>
</dbReference>
<evidence type="ECO:0000256" key="1">
    <source>
        <dbReference type="ARBA" id="ARBA00000085"/>
    </source>
</evidence>
<accession>A0ABX7B0W0</accession>
<dbReference type="InterPro" id="IPR036890">
    <property type="entry name" value="HATPase_C_sf"/>
</dbReference>
<dbReference type="PANTHER" id="PTHR43711:SF1">
    <property type="entry name" value="HISTIDINE KINASE 1"/>
    <property type="match status" value="1"/>
</dbReference>
<evidence type="ECO:0000256" key="4">
    <source>
        <dbReference type="ARBA" id="ARBA00022679"/>
    </source>
</evidence>
<dbReference type="Gene3D" id="3.30.565.10">
    <property type="entry name" value="Histidine kinase-like ATPase, C-terminal domain"/>
    <property type="match status" value="1"/>
</dbReference>
<dbReference type="InterPro" id="IPR003594">
    <property type="entry name" value="HATPase_dom"/>
</dbReference>
<evidence type="ECO:0000256" key="6">
    <source>
        <dbReference type="ARBA" id="ARBA00023012"/>
    </source>
</evidence>
<dbReference type="SUPFAM" id="SSF47384">
    <property type="entry name" value="Homodimeric domain of signal transducing histidine kinase"/>
    <property type="match status" value="1"/>
</dbReference>
<organism evidence="10 11">
    <name type="scientific">Skermanella cutis</name>
    <dbReference type="NCBI Taxonomy" id="2775420"/>
    <lineage>
        <taxon>Bacteria</taxon>
        <taxon>Pseudomonadati</taxon>
        <taxon>Pseudomonadota</taxon>
        <taxon>Alphaproteobacteria</taxon>
        <taxon>Rhodospirillales</taxon>
        <taxon>Azospirillaceae</taxon>
        <taxon>Skermanella</taxon>
    </lineage>
</organism>
<evidence type="ECO:0000313" key="11">
    <source>
        <dbReference type="Proteomes" id="UP000595197"/>
    </source>
</evidence>
<evidence type="ECO:0000256" key="3">
    <source>
        <dbReference type="ARBA" id="ARBA00022553"/>
    </source>
</evidence>
<keyword evidence="6" id="KW-0902">Two-component regulatory system</keyword>
<dbReference type="InterPro" id="IPR004358">
    <property type="entry name" value="Sig_transdc_His_kin-like_C"/>
</dbReference>
<reference evidence="10" key="1">
    <citation type="submission" date="2021-02" db="EMBL/GenBank/DDBJ databases">
        <title>Skermanella TT6 skin isolate.</title>
        <authorList>
            <person name="Lee K."/>
            <person name="Ganzorig M."/>
        </authorList>
    </citation>
    <scope>NUCLEOTIDE SEQUENCE</scope>
    <source>
        <strain evidence="10">TT6</strain>
    </source>
</reference>
<dbReference type="Pfam" id="PF02518">
    <property type="entry name" value="HATPase_c"/>
    <property type="match status" value="1"/>
</dbReference>
<dbReference type="SMART" id="SM00388">
    <property type="entry name" value="HisKA"/>
    <property type="match status" value="1"/>
</dbReference>
<evidence type="ECO:0000313" key="10">
    <source>
        <dbReference type="EMBL" id="QQP87891.1"/>
    </source>
</evidence>
<dbReference type="Gene3D" id="3.40.50.2300">
    <property type="match status" value="1"/>
</dbReference>
<dbReference type="Pfam" id="PF00512">
    <property type="entry name" value="HisKA"/>
    <property type="match status" value="1"/>
</dbReference>
<keyword evidence="4" id="KW-0808">Transferase</keyword>
<dbReference type="RefSeq" id="WP_201072002.1">
    <property type="nucleotide sequence ID" value="NZ_CP067420.1"/>
</dbReference>
<name>A0ABX7B0W0_9PROT</name>
<dbReference type="Proteomes" id="UP000595197">
    <property type="component" value="Chromosome"/>
</dbReference>
<dbReference type="PROSITE" id="PS50109">
    <property type="entry name" value="HIS_KIN"/>
    <property type="match status" value="1"/>
</dbReference>
<dbReference type="PANTHER" id="PTHR43711">
    <property type="entry name" value="TWO-COMPONENT HISTIDINE KINASE"/>
    <property type="match status" value="1"/>
</dbReference>
<dbReference type="GO" id="GO:0016301">
    <property type="term" value="F:kinase activity"/>
    <property type="evidence" value="ECO:0007669"/>
    <property type="project" value="UniProtKB-KW"/>
</dbReference>
<dbReference type="InterPro" id="IPR001789">
    <property type="entry name" value="Sig_transdc_resp-reg_receiver"/>
</dbReference>
<gene>
    <name evidence="10" type="ORF">IGS68_17630</name>
</gene>
<keyword evidence="11" id="KW-1185">Reference proteome</keyword>
<dbReference type="InterPro" id="IPR050736">
    <property type="entry name" value="Sensor_HK_Regulatory"/>
</dbReference>
<protein>
    <recommendedName>
        <fullName evidence="2">histidine kinase</fullName>
        <ecNumber evidence="2">2.7.13.3</ecNumber>
    </recommendedName>
</protein>
<dbReference type="CDD" id="cd00082">
    <property type="entry name" value="HisKA"/>
    <property type="match status" value="1"/>
</dbReference>
<evidence type="ECO:0000256" key="7">
    <source>
        <dbReference type="PROSITE-ProRule" id="PRU00169"/>
    </source>
</evidence>
<keyword evidence="5 10" id="KW-0418">Kinase</keyword>
<evidence type="ECO:0000259" key="8">
    <source>
        <dbReference type="PROSITE" id="PS50109"/>
    </source>
</evidence>